<dbReference type="Proteomes" id="UP000186030">
    <property type="component" value="Unassembled WGS sequence"/>
</dbReference>
<keyword evidence="2" id="KW-0472">Membrane</keyword>
<accession>A0A1Q5TA58</accession>
<gene>
    <name evidence="3" type="ORF">BRO54_0142</name>
</gene>
<dbReference type="AlphaFoldDB" id="A0A1Q5TA58"/>
<feature type="compositionally biased region" description="Basic and acidic residues" evidence="1">
    <location>
        <begin position="86"/>
        <end position="96"/>
    </location>
</feature>
<protein>
    <submittedName>
        <fullName evidence="3">Stage II sporulation protein B</fullName>
    </submittedName>
</protein>
<sequence>MMSENEEQKRGQDDKCLVLFFSVCGKIGERNRSVKKDGGQMDKQRMRITVNINGKPRPFTVERSSEGRPSEESGGYPLDSHLGKGQRAENEADDSRQVSAFQKGGPSAGKPSTGLWFTEDGQVREDVETTGWEEAAALEADERVISEAMQQKKSGRRRPWRLPAQAKSLLAAALVAALVGMAFGMTVLHIIPKEKSASSPASEAMTELTKPETAAGGEGRESVIRAPFSIAVIQAGVYSNAAAAKQASESIKTAGVPVVVAGQKPAALYIAVGADKETLRTVNDQYRQRVPSTYVKELSFAAEAAARRSEAIQKGEVLYENMAAVSAALLGGRKAGEDDWQALQKAYDALEKSNASSDKTVGRYVEALKQAYAALAAYKEQRDEALLAKAQQQLLEALAAYIELVPLGS</sequence>
<feature type="region of interest" description="Disordered" evidence="1">
    <location>
        <begin position="31"/>
        <end position="116"/>
    </location>
</feature>
<keyword evidence="2" id="KW-1133">Transmembrane helix</keyword>
<reference evidence="3 4" key="1">
    <citation type="submission" date="2016-11" db="EMBL/GenBank/DDBJ databases">
        <authorList>
            <person name="Kadnikov V."/>
            <person name="Nazina T."/>
        </authorList>
    </citation>
    <scope>NUCLEOTIDE SEQUENCE [LARGE SCALE GENOMIC DNA]</scope>
    <source>
        <strain evidence="3 4">1017</strain>
    </source>
</reference>
<feature type="compositionally biased region" description="Basic and acidic residues" evidence="1">
    <location>
        <begin position="31"/>
        <end position="45"/>
    </location>
</feature>
<evidence type="ECO:0000313" key="4">
    <source>
        <dbReference type="Proteomes" id="UP000186030"/>
    </source>
</evidence>
<evidence type="ECO:0000313" key="3">
    <source>
        <dbReference type="EMBL" id="OKO97129.1"/>
    </source>
</evidence>
<reference evidence="4" key="2">
    <citation type="submission" date="2017-01" db="EMBL/GenBank/DDBJ databases">
        <title>Genome sequencing and annotation of Geobacillus sp. 1017, a Hydrocarbon-Oxidizing Thermophilic Bacterium Isolated from a Heavy Oil Reservoir (China).</title>
        <authorList>
            <person name="Kadnikov V.V."/>
            <person name="Mardanov A.V."/>
            <person name="Poltaraus A.B."/>
            <person name="Sokolova D.S."/>
            <person name="Semenova E.M."/>
            <person name="Ravin N.V."/>
            <person name="Tourova T.P."/>
            <person name="Nazina T.N."/>
        </authorList>
    </citation>
    <scope>NUCLEOTIDE SEQUENCE [LARGE SCALE GENOMIC DNA]</scope>
    <source>
        <strain evidence="4">1017</strain>
    </source>
</reference>
<proteinExistence type="predicted"/>
<feature type="transmembrane region" description="Helical" evidence="2">
    <location>
        <begin position="168"/>
        <end position="191"/>
    </location>
</feature>
<dbReference type="EMBL" id="MQMG01000001">
    <property type="protein sequence ID" value="OKO97129.1"/>
    <property type="molecule type" value="Genomic_DNA"/>
</dbReference>
<organism evidence="3 4">
    <name type="scientific">Geobacillus proteiniphilus</name>
    <dbReference type="NCBI Taxonomy" id="860353"/>
    <lineage>
        <taxon>Bacteria</taxon>
        <taxon>Bacillati</taxon>
        <taxon>Bacillota</taxon>
        <taxon>Bacilli</taxon>
        <taxon>Bacillales</taxon>
        <taxon>Anoxybacillaceae</taxon>
        <taxon>Geobacillus</taxon>
    </lineage>
</organism>
<evidence type="ECO:0000256" key="1">
    <source>
        <dbReference type="SAM" id="MobiDB-lite"/>
    </source>
</evidence>
<comment type="caution">
    <text evidence="3">The sequence shown here is derived from an EMBL/GenBank/DDBJ whole genome shotgun (WGS) entry which is preliminary data.</text>
</comment>
<name>A0A1Q5TA58_9BACL</name>
<keyword evidence="2" id="KW-0812">Transmembrane</keyword>
<feature type="region of interest" description="Disordered" evidence="1">
    <location>
        <begin position="196"/>
        <end position="219"/>
    </location>
</feature>
<evidence type="ECO:0000256" key="2">
    <source>
        <dbReference type="SAM" id="Phobius"/>
    </source>
</evidence>